<dbReference type="Pfam" id="PF00041">
    <property type="entry name" value="fn3"/>
    <property type="match status" value="1"/>
</dbReference>
<dbReference type="CDD" id="cd00063">
    <property type="entry name" value="FN3"/>
    <property type="match status" value="1"/>
</dbReference>
<name>A0A6I9NP55_9TELE</name>
<dbReference type="PRINTS" id="PR00014">
    <property type="entry name" value="FNTYPEIII"/>
</dbReference>
<evidence type="ECO:0000256" key="1">
    <source>
        <dbReference type="ARBA" id="ARBA00022737"/>
    </source>
</evidence>
<dbReference type="KEGG" id="ncc:104951725"/>
<evidence type="ECO:0000313" key="4">
    <source>
        <dbReference type="RefSeq" id="XP_010776758.1"/>
    </source>
</evidence>
<organism evidence="3 4">
    <name type="scientific">Notothenia coriiceps</name>
    <name type="common">black rockcod</name>
    <dbReference type="NCBI Taxonomy" id="8208"/>
    <lineage>
        <taxon>Eukaryota</taxon>
        <taxon>Metazoa</taxon>
        <taxon>Chordata</taxon>
        <taxon>Craniata</taxon>
        <taxon>Vertebrata</taxon>
        <taxon>Euteleostomi</taxon>
        <taxon>Actinopterygii</taxon>
        <taxon>Neopterygii</taxon>
        <taxon>Teleostei</taxon>
        <taxon>Neoteleostei</taxon>
        <taxon>Acanthomorphata</taxon>
        <taxon>Eupercaria</taxon>
        <taxon>Perciformes</taxon>
        <taxon>Notothenioidei</taxon>
        <taxon>Nototheniidae</taxon>
        <taxon>Notothenia</taxon>
    </lineage>
</organism>
<dbReference type="GeneID" id="104951725"/>
<evidence type="ECO:0000259" key="2">
    <source>
        <dbReference type="PROSITE" id="PS50853"/>
    </source>
</evidence>
<dbReference type="Proteomes" id="UP000504611">
    <property type="component" value="Unplaced"/>
</dbReference>
<dbReference type="SUPFAM" id="SSF49265">
    <property type="entry name" value="Fibronectin type III"/>
    <property type="match status" value="1"/>
</dbReference>
<reference evidence="4" key="1">
    <citation type="submission" date="2025-08" db="UniProtKB">
        <authorList>
            <consortium name="RefSeq"/>
        </authorList>
    </citation>
    <scope>IDENTIFICATION</scope>
    <source>
        <tissue evidence="4">Muscle</tissue>
    </source>
</reference>
<feature type="domain" description="Fibronectin type-III" evidence="2">
    <location>
        <begin position="1"/>
        <end position="47"/>
    </location>
</feature>
<proteinExistence type="predicted"/>
<dbReference type="InterPro" id="IPR036116">
    <property type="entry name" value="FN3_sf"/>
</dbReference>
<gene>
    <name evidence="4" type="primary">LOC104951725</name>
</gene>
<dbReference type="InterPro" id="IPR003961">
    <property type="entry name" value="FN3_dom"/>
</dbReference>
<dbReference type="PROSITE" id="PS50853">
    <property type="entry name" value="FN3"/>
    <property type="match status" value="2"/>
</dbReference>
<dbReference type="Gene3D" id="2.60.40.10">
    <property type="entry name" value="Immunoglobulins"/>
    <property type="match status" value="1"/>
</dbReference>
<accession>A0A6I9NP55</accession>
<dbReference type="InterPro" id="IPR050964">
    <property type="entry name" value="Striated_Muscle_Regulatory"/>
</dbReference>
<dbReference type="OrthoDB" id="8872417at2759"/>
<feature type="domain" description="Fibronectin type-III" evidence="2">
    <location>
        <begin position="51"/>
        <end position="143"/>
    </location>
</feature>
<dbReference type="RefSeq" id="XP_010776758.1">
    <property type="nucleotide sequence ID" value="XM_010778456.1"/>
</dbReference>
<keyword evidence="3" id="KW-1185">Reference proteome</keyword>
<protein>
    <submittedName>
        <fullName evidence="4">Sortilin-related receptor-like</fullName>
    </submittedName>
</protein>
<dbReference type="InterPro" id="IPR013783">
    <property type="entry name" value="Ig-like_fold"/>
</dbReference>
<dbReference type="SMART" id="SM00060">
    <property type="entry name" value="FN3"/>
    <property type="match status" value="1"/>
</dbReference>
<dbReference type="AlphaFoldDB" id="A0A6I9NP55"/>
<sequence length="159" mass="18102">MDTHSNKTSYKLAVLKPDTTYHVKVLTQCLSRLHKTNEVITVRTPEGLPDPPRHLQLSCDNSEDGTVDVSWKAPDKGHGLIREYIVESSERGDLDWMSQRCTSTHSEVKELQADTLYSFRVAAVTSRGVGNWSEVKSITPKKGWLLYLFEYFSFIGLFH</sequence>
<evidence type="ECO:0000313" key="3">
    <source>
        <dbReference type="Proteomes" id="UP000504611"/>
    </source>
</evidence>
<keyword evidence="1" id="KW-0677">Repeat</keyword>
<dbReference type="PANTHER" id="PTHR13817:SF173">
    <property type="entry name" value="FRAZZLED"/>
    <property type="match status" value="1"/>
</dbReference>
<dbReference type="PANTHER" id="PTHR13817">
    <property type="entry name" value="TITIN"/>
    <property type="match status" value="1"/>
</dbReference>